<dbReference type="PROSITE" id="PS50110">
    <property type="entry name" value="RESPONSE_REGULATORY"/>
    <property type="match status" value="1"/>
</dbReference>
<feature type="domain" description="GGDEF" evidence="6">
    <location>
        <begin position="189"/>
        <end position="326"/>
    </location>
</feature>
<dbReference type="InterPro" id="IPR043128">
    <property type="entry name" value="Rev_trsase/Diguanyl_cyclase"/>
</dbReference>
<evidence type="ECO:0000256" key="1">
    <source>
        <dbReference type="ARBA" id="ARBA00012528"/>
    </source>
</evidence>
<reference evidence="8" key="2">
    <citation type="submission" date="2013-07" db="EMBL/GenBank/DDBJ databases">
        <authorList>
            <person name="Morais-Silva F.O."/>
            <person name="Rezende A.M."/>
            <person name="Pimentel C."/>
            <person name="Resende D.M."/>
            <person name="Santos C.I."/>
            <person name="Clemente C."/>
            <person name="de Oliveira L.M."/>
            <person name="da Silva S.M."/>
            <person name="Costa D.A."/>
            <person name="Varela-Raposo A."/>
            <person name="Horacio E.C.A."/>
            <person name="Matos M."/>
            <person name="Flores O."/>
            <person name="Ruiz J.C."/>
            <person name="Rodrigues-Pousada C."/>
        </authorList>
    </citation>
    <scope>NUCLEOTIDE SEQUENCE [LARGE SCALE GENOMIC DNA]</scope>
    <source>
        <strain evidence="8">ATCC 19364 / DSM 1382 / NCIMB 9332 / VKM B-1759</strain>
    </source>
</reference>
<evidence type="ECO:0000313" key="7">
    <source>
        <dbReference type="EMBL" id="AGW13864.1"/>
    </source>
</evidence>
<dbReference type="AlphaFoldDB" id="T2GCF4"/>
<dbReference type="GO" id="GO:0052621">
    <property type="term" value="F:diguanylate cyclase activity"/>
    <property type="evidence" value="ECO:0007669"/>
    <property type="project" value="UniProtKB-EC"/>
</dbReference>
<accession>T2GCF4</accession>
<dbReference type="KEGG" id="dgg:DGI_2098"/>
<dbReference type="InterPro" id="IPR050469">
    <property type="entry name" value="Diguanylate_Cyclase"/>
</dbReference>
<dbReference type="NCBIfam" id="TIGR00254">
    <property type="entry name" value="GGDEF"/>
    <property type="match status" value="1"/>
</dbReference>
<evidence type="ECO:0000256" key="4">
    <source>
        <dbReference type="SAM" id="Coils"/>
    </source>
</evidence>
<dbReference type="RefSeq" id="WP_021760784.1">
    <property type="nucleotide sequence ID" value="NC_022444.1"/>
</dbReference>
<dbReference type="Proteomes" id="UP000016587">
    <property type="component" value="Chromosome"/>
</dbReference>
<keyword evidence="8" id="KW-1185">Reference proteome</keyword>
<keyword evidence="3" id="KW-0597">Phosphoprotein</keyword>
<dbReference type="GO" id="GO:0043709">
    <property type="term" value="P:cell adhesion involved in single-species biofilm formation"/>
    <property type="evidence" value="ECO:0007669"/>
    <property type="project" value="TreeGrafter"/>
</dbReference>
<dbReference type="Gene3D" id="3.30.70.270">
    <property type="match status" value="1"/>
</dbReference>
<dbReference type="InterPro" id="IPR000160">
    <property type="entry name" value="GGDEF_dom"/>
</dbReference>
<dbReference type="STRING" id="1121448.DGI_2098"/>
<keyword evidence="4" id="KW-0175">Coiled coil</keyword>
<dbReference type="PANTHER" id="PTHR45138:SF9">
    <property type="entry name" value="DIGUANYLATE CYCLASE DGCM-RELATED"/>
    <property type="match status" value="1"/>
</dbReference>
<evidence type="ECO:0000259" key="6">
    <source>
        <dbReference type="PROSITE" id="PS50887"/>
    </source>
</evidence>
<comment type="catalytic activity">
    <reaction evidence="2">
        <text>2 GTP = 3',3'-c-di-GMP + 2 diphosphate</text>
        <dbReference type="Rhea" id="RHEA:24898"/>
        <dbReference type="ChEBI" id="CHEBI:33019"/>
        <dbReference type="ChEBI" id="CHEBI:37565"/>
        <dbReference type="ChEBI" id="CHEBI:58805"/>
        <dbReference type="EC" id="2.7.7.65"/>
    </reaction>
</comment>
<dbReference type="InterPro" id="IPR001789">
    <property type="entry name" value="Sig_transdc_resp-reg_receiver"/>
</dbReference>
<dbReference type="SMART" id="SM00448">
    <property type="entry name" value="REC"/>
    <property type="match status" value="1"/>
</dbReference>
<feature type="domain" description="Response regulatory" evidence="5">
    <location>
        <begin position="3"/>
        <end position="132"/>
    </location>
</feature>
<dbReference type="InterPro" id="IPR029787">
    <property type="entry name" value="Nucleotide_cyclase"/>
</dbReference>
<evidence type="ECO:0000313" key="8">
    <source>
        <dbReference type="Proteomes" id="UP000016587"/>
    </source>
</evidence>
<sequence>MHRILIVDDSPVAALQLEHCLAKSGHDQLDVVDDARKAMQLLAETCTPAADGSPACRPFDLVLMDINLPGLDGITATRMMKADPHLQDIPVILISASDEKDVLEDGFNAGAIDFLTKPINLMELRARVKAALRLKEETDRRKAREQELQALKDKFELLSNLDGLTGIANRRRFDKAYAAEWLRARRDHRPLSILMIDIDHFKKYNDTYGHLQGDSCLRAVARAVAGSMHRPADLAARFGGEEFVAMLPNTDSDGALAIAQQVQQLVEELEMEHTSSEVSPLVTVSVGGACALPGQGMDPDALIHAADTALYAAKSAGRNRIVMHASESEDGCLHPRD</sequence>
<dbReference type="PATRIC" id="fig|1121448.10.peg.2055"/>
<dbReference type="OrthoDB" id="9778432at2"/>
<dbReference type="GO" id="GO:0000160">
    <property type="term" value="P:phosphorelay signal transduction system"/>
    <property type="evidence" value="ECO:0007669"/>
    <property type="project" value="InterPro"/>
</dbReference>
<gene>
    <name evidence="7" type="ORF">DGI_2098</name>
</gene>
<protein>
    <recommendedName>
        <fullName evidence="1">diguanylate cyclase</fullName>
        <ecNumber evidence="1">2.7.7.65</ecNumber>
    </recommendedName>
</protein>
<dbReference type="SUPFAM" id="SSF52172">
    <property type="entry name" value="CheY-like"/>
    <property type="match status" value="1"/>
</dbReference>
<dbReference type="SMART" id="SM00267">
    <property type="entry name" value="GGDEF"/>
    <property type="match status" value="1"/>
</dbReference>
<dbReference type="SUPFAM" id="SSF55073">
    <property type="entry name" value="Nucleotide cyclase"/>
    <property type="match status" value="1"/>
</dbReference>
<dbReference type="EMBL" id="CP006585">
    <property type="protein sequence ID" value="AGW13864.1"/>
    <property type="molecule type" value="Genomic_DNA"/>
</dbReference>
<dbReference type="PROSITE" id="PS50887">
    <property type="entry name" value="GGDEF"/>
    <property type="match status" value="1"/>
</dbReference>
<dbReference type="Pfam" id="PF00990">
    <property type="entry name" value="GGDEF"/>
    <property type="match status" value="1"/>
</dbReference>
<dbReference type="FunFam" id="3.30.70.270:FF:000001">
    <property type="entry name" value="Diguanylate cyclase domain protein"/>
    <property type="match status" value="1"/>
</dbReference>
<evidence type="ECO:0000256" key="3">
    <source>
        <dbReference type="PROSITE-ProRule" id="PRU00169"/>
    </source>
</evidence>
<name>T2GCF4_MEGG1</name>
<feature type="modified residue" description="4-aspartylphosphate" evidence="3">
    <location>
        <position position="65"/>
    </location>
</feature>
<organism evidence="7 8">
    <name type="scientific">Megalodesulfovibrio gigas (strain ATCC 19364 / DSM 1382 / NCIMB 9332 / VKM B-1759)</name>
    <name type="common">Desulfovibrio gigas</name>
    <dbReference type="NCBI Taxonomy" id="1121448"/>
    <lineage>
        <taxon>Bacteria</taxon>
        <taxon>Pseudomonadati</taxon>
        <taxon>Thermodesulfobacteriota</taxon>
        <taxon>Desulfovibrionia</taxon>
        <taxon>Desulfovibrionales</taxon>
        <taxon>Desulfovibrionaceae</taxon>
        <taxon>Megalodesulfovibrio</taxon>
    </lineage>
</organism>
<dbReference type="HOGENOM" id="CLU_000445_11_28_7"/>
<dbReference type="CDD" id="cd01949">
    <property type="entry name" value="GGDEF"/>
    <property type="match status" value="1"/>
</dbReference>
<dbReference type="GO" id="GO:1902201">
    <property type="term" value="P:negative regulation of bacterial-type flagellum-dependent cell motility"/>
    <property type="evidence" value="ECO:0007669"/>
    <property type="project" value="TreeGrafter"/>
</dbReference>
<evidence type="ECO:0000256" key="2">
    <source>
        <dbReference type="ARBA" id="ARBA00034247"/>
    </source>
</evidence>
<feature type="coiled-coil region" evidence="4">
    <location>
        <begin position="121"/>
        <end position="161"/>
    </location>
</feature>
<reference evidence="7 8" key="1">
    <citation type="journal article" date="2013" name="J. Bacteriol.">
        <title>Roles of HynAB and Ech, the only two hydrogenases found in the model sulfate reducer Desulfovibrio gigas.</title>
        <authorList>
            <person name="Morais-Silva F.O."/>
            <person name="Santos C.I."/>
            <person name="Rodrigues R."/>
            <person name="Pereira I.A."/>
            <person name="Rodrigues-Pousada C."/>
        </authorList>
    </citation>
    <scope>NUCLEOTIDE SEQUENCE [LARGE SCALE GENOMIC DNA]</scope>
    <source>
        <strain evidence="8">ATCC 19364 / DSM 1382 / NCIMB 9332 / VKM B-1759</strain>
    </source>
</reference>
<dbReference type="PANTHER" id="PTHR45138">
    <property type="entry name" value="REGULATORY COMPONENTS OF SENSORY TRANSDUCTION SYSTEM"/>
    <property type="match status" value="1"/>
</dbReference>
<dbReference type="EC" id="2.7.7.65" evidence="1"/>
<dbReference type="eggNOG" id="COG3706">
    <property type="taxonomic scope" value="Bacteria"/>
</dbReference>
<dbReference type="Pfam" id="PF00072">
    <property type="entry name" value="Response_reg"/>
    <property type="match status" value="1"/>
</dbReference>
<proteinExistence type="predicted"/>
<dbReference type="InterPro" id="IPR011006">
    <property type="entry name" value="CheY-like_superfamily"/>
</dbReference>
<dbReference type="Gene3D" id="3.40.50.2300">
    <property type="match status" value="1"/>
</dbReference>
<evidence type="ECO:0000259" key="5">
    <source>
        <dbReference type="PROSITE" id="PS50110"/>
    </source>
</evidence>
<dbReference type="GO" id="GO:0005886">
    <property type="term" value="C:plasma membrane"/>
    <property type="evidence" value="ECO:0007669"/>
    <property type="project" value="TreeGrafter"/>
</dbReference>